<dbReference type="RefSeq" id="WP_068172455.1">
    <property type="nucleotide sequence ID" value="NZ_BAAAHX010000003.1"/>
</dbReference>
<proteinExistence type="inferred from homology"/>
<sequence length="339" mass="36107">MTENSSQHKSFGTQAVAARDTGVDLTKISGEIIVGIDGSEQSYGALIWAVHEAKRRDVPVRLVTAYSLPVFTGTGFDAGYSVVDEEALRDGVAQILDEAISRVGETDVELRATVETGDATGVLLELSKRAELMVVGSRSHGGFLGRLLGTVSTSLPAHSHCPTVAVPMSYGDKIDKDRTLLNHSKTIVVGSDGSDQARVAILKAAEEADRRGVKLTLVNALAPYTGALNWVPAAVDFEAMYKEIADLQRKAAHWVRGYYPELEIEFKLIDGSPVQVLLEAGKDSSLLVVGTRGRGGVAGMLLGSTSQGVLHNAEVPVMIVPELDDERADEAPTAEISWG</sequence>
<dbReference type="Gene3D" id="3.40.50.620">
    <property type="entry name" value="HUPs"/>
    <property type="match status" value="2"/>
</dbReference>
<evidence type="ECO:0000313" key="3">
    <source>
        <dbReference type="EMBL" id="QNV40089.1"/>
    </source>
</evidence>
<dbReference type="InterPro" id="IPR006016">
    <property type="entry name" value="UspA"/>
</dbReference>
<gene>
    <name evidence="3" type="ORF">IDM48_01105</name>
</gene>
<dbReference type="SUPFAM" id="SSF52402">
    <property type="entry name" value="Adenine nucleotide alpha hydrolases-like"/>
    <property type="match status" value="2"/>
</dbReference>
<dbReference type="Proteomes" id="UP000516421">
    <property type="component" value="Chromosome"/>
</dbReference>
<feature type="domain" description="UspA" evidence="2">
    <location>
        <begin position="185"/>
        <end position="321"/>
    </location>
</feature>
<reference evidence="3 4" key="1">
    <citation type="submission" date="2020-09" db="EMBL/GenBank/DDBJ databases">
        <title>Investigation of environmental microbe.</title>
        <authorList>
            <person name="Ou Y."/>
            <person name="Kang Q."/>
        </authorList>
    </citation>
    <scope>NUCLEOTIDE SEQUENCE [LARGE SCALE GENOMIC DNA]</scope>
    <source>
        <strain evidence="3 4">KJZ-9</strain>
    </source>
</reference>
<dbReference type="PRINTS" id="PR01438">
    <property type="entry name" value="UNVRSLSTRESS"/>
</dbReference>
<name>A0A7H2BK93_9MICC</name>
<protein>
    <submittedName>
        <fullName evidence="3">Universal stress protein</fullName>
    </submittedName>
</protein>
<dbReference type="PANTHER" id="PTHR46553">
    <property type="entry name" value="ADENINE NUCLEOTIDE ALPHA HYDROLASES-LIKE SUPERFAMILY PROTEIN"/>
    <property type="match status" value="1"/>
</dbReference>
<dbReference type="KEGG" id="rama:IDM48_01105"/>
<accession>A0A7H2BK93</accession>
<comment type="similarity">
    <text evidence="1">Belongs to the universal stress protein A family.</text>
</comment>
<dbReference type="AlphaFoldDB" id="A0A7H2BK93"/>
<dbReference type="Pfam" id="PF00582">
    <property type="entry name" value="Usp"/>
    <property type="match status" value="2"/>
</dbReference>
<keyword evidence="4" id="KW-1185">Reference proteome</keyword>
<dbReference type="InterPro" id="IPR006015">
    <property type="entry name" value="Universal_stress_UspA"/>
</dbReference>
<evidence type="ECO:0000256" key="1">
    <source>
        <dbReference type="ARBA" id="ARBA00008791"/>
    </source>
</evidence>
<dbReference type="PANTHER" id="PTHR46553:SF3">
    <property type="entry name" value="ADENINE NUCLEOTIDE ALPHA HYDROLASES-LIKE SUPERFAMILY PROTEIN"/>
    <property type="match status" value="1"/>
</dbReference>
<dbReference type="InterPro" id="IPR014729">
    <property type="entry name" value="Rossmann-like_a/b/a_fold"/>
</dbReference>
<organism evidence="3 4">
    <name type="scientific">Rothia amarae</name>
    <dbReference type="NCBI Taxonomy" id="169480"/>
    <lineage>
        <taxon>Bacteria</taxon>
        <taxon>Bacillati</taxon>
        <taxon>Actinomycetota</taxon>
        <taxon>Actinomycetes</taxon>
        <taxon>Micrococcales</taxon>
        <taxon>Micrococcaceae</taxon>
        <taxon>Rothia</taxon>
    </lineage>
</organism>
<evidence type="ECO:0000259" key="2">
    <source>
        <dbReference type="Pfam" id="PF00582"/>
    </source>
</evidence>
<evidence type="ECO:0000313" key="4">
    <source>
        <dbReference type="Proteomes" id="UP000516421"/>
    </source>
</evidence>
<dbReference type="EMBL" id="CP061538">
    <property type="protein sequence ID" value="QNV40089.1"/>
    <property type="molecule type" value="Genomic_DNA"/>
</dbReference>
<feature type="domain" description="UspA" evidence="2">
    <location>
        <begin position="32"/>
        <end position="167"/>
    </location>
</feature>